<sequence>MNSIESELESRYRSLHEKNGAPGWAKDIEPAVPFVGNEYANKPLKCLVFGSAENLTYLSGDKITANNYMRNREVSSGSEYFKKIHMAPISNGALLTASRFILSSLGYDEQFSNDPKVYLEEISVVNFGKYSLSSDTNVDYAGTLKYLKDSFDLVRQDLDVLKPDVIIIPRKIYDFKKVRQDFFIGSNTIVVPIYQVNNRVINSHLKKVELSKTIARFPFVDDWVNKTIHGMDRYLSWLEQDVMVNVTTTNTPNSETQRIVTSCQSLT</sequence>
<organism evidence="1 2">
    <name type="scientific">Vibrio marinisediminis</name>
    <dbReference type="NCBI Taxonomy" id="2758441"/>
    <lineage>
        <taxon>Bacteria</taxon>
        <taxon>Pseudomonadati</taxon>
        <taxon>Pseudomonadota</taxon>
        <taxon>Gammaproteobacteria</taxon>
        <taxon>Vibrionales</taxon>
        <taxon>Vibrionaceae</taxon>
        <taxon>Vibrio</taxon>
    </lineage>
</organism>
<dbReference type="AlphaFoldDB" id="A0A7W2FMJ5"/>
<name>A0A7W2FMJ5_9VIBR</name>
<gene>
    <name evidence="1" type="ORF">H2O73_00705</name>
</gene>
<accession>A0A7W2FMJ5</accession>
<dbReference type="RefSeq" id="WP_182105535.1">
    <property type="nucleotide sequence ID" value="NZ_JACFYF010000001.1"/>
</dbReference>
<evidence type="ECO:0000313" key="2">
    <source>
        <dbReference type="Proteomes" id="UP000571701"/>
    </source>
</evidence>
<dbReference type="Proteomes" id="UP000571701">
    <property type="component" value="Unassembled WGS sequence"/>
</dbReference>
<protein>
    <submittedName>
        <fullName evidence="1">Uncharacterized protein</fullName>
    </submittedName>
</protein>
<keyword evidence="2" id="KW-1185">Reference proteome</keyword>
<reference evidence="1 2" key="1">
    <citation type="submission" date="2020-07" db="EMBL/GenBank/DDBJ databases">
        <title>Vibrio marinisediminis sp. nov., isolated from marine sediment.</title>
        <authorList>
            <person name="Ji X."/>
        </authorList>
    </citation>
    <scope>NUCLEOTIDE SEQUENCE [LARGE SCALE GENOMIC DNA]</scope>
    <source>
        <strain evidence="1 2">404</strain>
    </source>
</reference>
<proteinExistence type="predicted"/>
<comment type="caution">
    <text evidence="1">The sequence shown here is derived from an EMBL/GenBank/DDBJ whole genome shotgun (WGS) entry which is preliminary data.</text>
</comment>
<evidence type="ECO:0000313" key="1">
    <source>
        <dbReference type="EMBL" id="MBA5760845.1"/>
    </source>
</evidence>
<dbReference type="EMBL" id="JACFYF010000001">
    <property type="protein sequence ID" value="MBA5760845.1"/>
    <property type="molecule type" value="Genomic_DNA"/>
</dbReference>